<dbReference type="eggNOG" id="COG0210">
    <property type="taxonomic scope" value="Bacteria"/>
</dbReference>
<dbReference type="InterPro" id="IPR013986">
    <property type="entry name" value="DExx_box_DNA_helicase_dom_sf"/>
</dbReference>
<dbReference type="GO" id="GO:0000725">
    <property type="term" value="P:recombinational repair"/>
    <property type="evidence" value="ECO:0007669"/>
    <property type="project" value="TreeGrafter"/>
</dbReference>
<keyword evidence="6" id="KW-0238">DNA-binding</keyword>
<comment type="catalytic activity">
    <reaction evidence="11">
        <text>ATP + H2O = ADP + phosphate + H(+)</text>
        <dbReference type="Rhea" id="RHEA:13065"/>
        <dbReference type="ChEBI" id="CHEBI:15377"/>
        <dbReference type="ChEBI" id="CHEBI:15378"/>
        <dbReference type="ChEBI" id="CHEBI:30616"/>
        <dbReference type="ChEBI" id="CHEBI:43474"/>
        <dbReference type="ChEBI" id="CHEBI:456216"/>
        <dbReference type="EC" id="5.6.2.4"/>
    </reaction>
</comment>
<dbReference type="GO" id="GO:0005524">
    <property type="term" value="F:ATP binding"/>
    <property type="evidence" value="ECO:0007669"/>
    <property type="project" value="UniProtKB-UniRule"/>
</dbReference>
<dbReference type="RefSeq" id="WP_021331249.1">
    <property type="nucleotide sequence ID" value="NZ_AUZJ01000058.1"/>
</dbReference>
<evidence type="ECO:0000256" key="5">
    <source>
        <dbReference type="ARBA" id="ARBA00022840"/>
    </source>
</evidence>
<dbReference type="GO" id="GO:0043138">
    <property type="term" value="F:3'-5' DNA helicase activity"/>
    <property type="evidence" value="ECO:0007669"/>
    <property type="project" value="UniProtKB-EC"/>
</dbReference>
<dbReference type="OrthoDB" id="9810135at2"/>
<dbReference type="STRING" id="1125725.HMPREF1325_0928"/>
<keyword evidence="3 12" id="KW-0378">Hydrolase</keyword>
<dbReference type="GO" id="GO:0003677">
    <property type="term" value="F:DNA binding"/>
    <property type="evidence" value="ECO:0007669"/>
    <property type="project" value="UniProtKB-KW"/>
</dbReference>
<dbReference type="Pfam" id="PF13361">
    <property type="entry name" value="UvrD_C"/>
    <property type="match status" value="1"/>
</dbReference>
<dbReference type="InterPro" id="IPR014016">
    <property type="entry name" value="UvrD-like_ATP-bd"/>
</dbReference>
<proteinExistence type="inferred from homology"/>
<dbReference type="Proteomes" id="UP000016646">
    <property type="component" value="Unassembled WGS sequence"/>
</dbReference>
<keyword evidence="7" id="KW-0413">Isomerase</keyword>
<evidence type="ECO:0000259" key="14">
    <source>
        <dbReference type="PROSITE" id="PS51217"/>
    </source>
</evidence>
<evidence type="ECO:0000259" key="13">
    <source>
        <dbReference type="PROSITE" id="PS51198"/>
    </source>
</evidence>
<protein>
    <recommendedName>
        <fullName evidence="9">DNA 3'-5' helicase</fullName>
        <ecNumber evidence="9">5.6.2.4</ecNumber>
    </recommendedName>
    <alternativeName>
        <fullName evidence="10">DNA 3'-5' helicase II</fullName>
    </alternativeName>
</protein>
<evidence type="ECO:0000256" key="8">
    <source>
        <dbReference type="ARBA" id="ARBA00034617"/>
    </source>
</evidence>
<dbReference type="Gene3D" id="1.10.486.10">
    <property type="entry name" value="PCRA, domain 4"/>
    <property type="match status" value="1"/>
</dbReference>
<dbReference type="PROSITE" id="PS51217">
    <property type="entry name" value="UVRD_HELICASE_CTER"/>
    <property type="match status" value="1"/>
</dbReference>
<evidence type="ECO:0000256" key="12">
    <source>
        <dbReference type="PROSITE-ProRule" id="PRU00560"/>
    </source>
</evidence>
<evidence type="ECO:0000256" key="11">
    <source>
        <dbReference type="ARBA" id="ARBA00048988"/>
    </source>
</evidence>
<keyword evidence="4 12" id="KW-0347">Helicase</keyword>
<accession>U2MZ24</accession>
<comment type="catalytic activity">
    <reaction evidence="8">
        <text>Couples ATP hydrolysis with the unwinding of duplex DNA by translocating in the 3'-5' direction.</text>
        <dbReference type="EC" id="5.6.2.4"/>
    </reaction>
</comment>
<dbReference type="EMBL" id="AUZJ01000058">
    <property type="protein sequence ID" value="ERF59771.1"/>
    <property type="molecule type" value="Genomic_DNA"/>
</dbReference>
<keyword evidence="18" id="KW-1185">Reference proteome</keyword>
<dbReference type="Gene3D" id="3.40.50.300">
    <property type="entry name" value="P-loop containing nucleotide triphosphate hydrolases"/>
    <property type="match status" value="2"/>
</dbReference>
<dbReference type="CDD" id="cd17932">
    <property type="entry name" value="DEXQc_UvrD"/>
    <property type="match status" value="1"/>
</dbReference>
<evidence type="ECO:0000256" key="3">
    <source>
        <dbReference type="ARBA" id="ARBA00022801"/>
    </source>
</evidence>
<keyword evidence="2 12" id="KW-0547">Nucleotide-binding</keyword>
<evidence type="ECO:0000313" key="17">
    <source>
        <dbReference type="Proteomes" id="UP000016412"/>
    </source>
</evidence>
<dbReference type="InterPro" id="IPR027417">
    <property type="entry name" value="P-loop_NTPase"/>
</dbReference>
<evidence type="ECO:0000256" key="9">
    <source>
        <dbReference type="ARBA" id="ARBA00034808"/>
    </source>
</evidence>
<feature type="domain" description="UvrD-like helicase ATP-binding" evidence="13">
    <location>
        <begin position="12"/>
        <end position="288"/>
    </location>
</feature>
<evidence type="ECO:0000256" key="6">
    <source>
        <dbReference type="ARBA" id="ARBA00023125"/>
    </source>
</evidence>
<evidence type="ECO:0000256" key="10">
    <source>
        <dbReference type="ARBA" id="ARBA00034923"/>
    </source>
</evidence>
<dbReference type="InterPro" id="IPR014017">
    <property type="entry name" value="DNA_helicase_UvrD-like_C"/>
</dbReference>
<dbReference type="PANTHER" id="PTHR11070">
    <property type="entry name" value="UVRD / RECB / PCRA DNA HELICASE FAMILY MEMBER"/>
    <property type="match status" value="1"/>
</dbReference>
<keyword evidence="5 12" id="KW-0067">ATP-binding</keyword>
<evidence type="ECO:0000313" key="18">
    <source>
        <dbReference type="Proteomes" id="UP000016646"/>
    </source>
</evidence>
<evidence type="ECO:0000256" key="1">
    <source>
        <dbReference type="ARBA" id="ARBA00009922"/>
    </source>
</evidence>
<name>U2MZ24_TRESO</name>
<dbReference type="PROSITE" id="PS51198">
    <property type="entry name" value="UVRD_HELICASE_ATP_BIND"/>
    <property type="match status" value="1"/>
</dbReference>
<dbReference type="GO" id="GO:0005829">
    <property type="term" value="C:cytosol"/>
    <property type="evidence" value="ECO:0007669"/>
    <property type="project" value="TreeGrafter"/>
</dbReference>
<dbReference type="EMBL" id="AVQI01000022">
    <property type="protein sequence ID" value="ERK04444.1"/>
    <property type="molecule type" value="Genomic_DNA"/>
</dbReference>
<dbReference type="InterPro" id="IPR000212">
    <property type="entry name" value="DNA_helicase_UvrD/REP"/>
</dbReference>
<evidence type="ECO:0000256" key="4">
    <source>
        <dbReference type="ARBA" id="ARBA00022806"/>
    </source>
</evidence>
<dbReference type="EC" id="5.6.2.4" evidence="9"/>
<reference evidence="17 18" key="1">
    <citation type="submission" date="2013-08" db="EMBL/GenBank/DDBJ databases">
        <authorList>
            <person name="Durkin A.S."/>
            <person name="Haft D.R."/>
            <person name="McCorrison J."/>
            <person name="Torralba M."/>
            <person name="Gillis M."/>
            <person name="Haft D.H."/>
            <person name="Methe B."/>
            <person name="Sutton G."/>
            <person name="Nelson K.E."/>
        </authorList>
    </citation>
    <scope>NUCLEOTIDE SEQUENCE [LARGE SCALE GENOMIC DNA]</scope>
    <source>
        <strain evidence="16 18">ATCC 35536</strain>
        <strain evidence="15 17">VPI DR56BR1116</strain>
    </source>
</reference>
<evidence type="ECO:0000256" key="7">
    <source>
        <dbReference type="ARBA" id="ARBA00023235"/>
    </source>
</evidence>
<gene>
    <name evidence="16" type="ORF">HMPREF0860_1694</name>
    <name evidence="15" type="ORF">HMPREF1325_0928</name>
</gene>
<dbReference type="Pfam" id="PF00580">
    <property type="entry name" value="UvrD-helicase"/>
    <property type="match status" value="1"/>
</dbReference>
<evidence type="ECO:0000313" key="15">
    <source>
        <dbReference type="EMBL" id="ERF59771.1"/>
    </source>
</evidence>
<comment type="caution">
    <text evidence="15">The sequence shown here is derived from an EMBL/GenBank/DDBJ whole genome shotgun (WGS) entry which is preliminary data.</text>
</comment>
<evidence type="ECO:0000313" key="16">
    <source>
        <dbReference type="EMBL" id="ERK04444.1"/>
    </source>
</evidence>
<evidence type="ECO:0000256" key="2">
    <source>
        <dbReference type="ARBA" id="ARBA00022741"/>
    </source>
</evidence>
<comment type="similarity">
    <text evidence="1">Belongs to the helicase family. UvrD subfamily.</text>
</comment>
<dbReference type="SUPFAM" id="SSF52540">
    <property type="entry name" value="P-loop containing nucleoside triphosphate hydrolases"/>
    <property type="match status" value="1"/>
</dbReference>
<dbReference type="PATRIC" id="fig|1125725.3.peg.2250"/>
<feature type="binding site" evidence="12">
    <location>
        <begin position="33"/>
        <end position="40"/>
    </location>
    <ligand>
        <name>ATP</name>
        <dbReference type="ChEBI" id="CHEBI:30616"/>
    </ligand>
</feature>
<dbReference type="GO" id="GO:0033202">
    <property type="term" value="C:DNA helicase complex"/>
    <property type="evidence" value="ECO:0007669"/>
    <property type="project" value="TreeGrafter"/>
</dbReference>
<dbReference type="AlphaFoldDB" id="U2MZ24"/>
<dbReference type="Proteomes" id="UP000016412">
    <property type="component" value="Unassembled WGS sequence"/>
</dbReference>
<feature type="domain" description="UvrD-like helicase C-terminal" evidence="14">
    <location>
        <begin position="289"/>
        <end position="562"/>
    </location>
</feature>
<organism evidence="15 17">
    <name type="scientific">Treponema socranskii subsp. socranskii VPI DR56BR1116 = ATCC 35536</name>
    <dbReference type="NCBI Taxonomy" id="1125725"/>
    <lineage>
        <taxon>Bacteria</taxon>
        <taxon>Pseudomonadati</taxon>
        <taxon>Spirochaetota</taxon>
        <taxon>Spirochaetia</taxon>
        <taxon>Spirochaetales</taxon>
        <taxon>Treponemataceae</taxon>
        <taxon>Treponema</taxon>
    </lineage>
</organism>
<dbReference type="Gene3D" id="1.10.10.160">
    <property type="match status" value="1"/>
</dbReference>
<sequence length="718" mass="80195">MTDARTNLPYMETLNPEQRDAVEHSAGPLLILAGAGSGKTRVITTKIAYLIAEKKIPPESILAVTFTKKAANEMRSRAIALDDRACFAEIRTFHSFGAWFLRRYAAEANLVPSFTVYDDDDAATLVMKAVPSLRRQQAELAAHKISLAKDYCLTPDDDLSAVDSTGDLLAIYRAYEQRLSETGNADFGDLIMKPVQVMEENLAVRERMRFRFRVIMVDEYQDSNVAQFKLLQTLSGTAEGSGTYVCVVGDDDQSIYRFRGAEVQNILTFRKKFPGTKIIKLVRNYRSTGKILAAADAVVKNNEDRIGKTLKAERGAGKAPVLVYLPDQDAEARFCAELIEKAHAEKETPYGDWAILYRTNAQSLGFENEFLHRRIPYAVVGSLKFYEREEIKDALAFLSLAANERDEIAFRRIVNKPSRGIGEKTQEAIVSYAREKSIGFVEAAKACADNAGKKAKEGIREFCGAYDGIIKSFSEDERLSHFVGKILDASGLLEYHRTQDEISGTQRAANMQELMNSASLYACTKDGLLQFLDSITLDRSLETGDDGEGDAVTLITLHNTKGLEFPRVVITGLENGIFPRGDKTGSELEEERRLFYVGITRAQNELYVTSCARRRLYGRTEYMEPSIFIEEAESAFCVLGERPQKSALQSGRSEAASGLSEKWKRGSRVYHDDWGYGQIVSSDTSDDGEFVIAVQFESGAKKRFMPEYQSHSLMLVRD</sequence>
<dbReference type="GO" id="GO:0016787">
    <property type="term" value="F:hydrolase activity"/>
    <property type="evidence" value="ECO:0007669"/>
    <property type="project" value="UniProtKB-UniRule"/>
</dbReference>
<dbReference type="PANTHER" id="PTHR11070:SF2">
    <property type="entry name" value="ATP-DEPENDENT DNA HELICASE SRS2"/>
    <property type="match status" value="1"/>
</dbReference>